<dbReference type="GeneID" id="107267521"/>
<keyword evidence="2" id="KW-1185">Reference proteome</keyword>
<dbReference type="AlphaFoldDB" id="A0AAJ7BUP4"/>
<feature type="coiled-coil region" evidence="1">
    <location>
        <begin position="67"/>
        <end position="117"/>
    </location>
</feature>
<dbReference type="Proteomes" id="UP000694920">
    <property type="component" value="Unplaced"/>
</dbReference>
<evidence type="ECO:0000256" key="1">
    <source>
        <dbReference type="SAM" id="Coils"/>
    </source>
</evidence>
<keyword evidence="1" id="KW-0175">Coiled coil</keyword>
<proteinExistence type="predicted"/>
<accession>A0AAJ7BUP4</accession>
<evidence type="ECO:0000313" key="2">
    <source>
        <dbReference type="Proteomes" id="UP000694920"/>
    </source>
</evidence>
<dbReference type="RefSeq" id="XP_015594845.2">
    <property type="nucleotide sequence ID" value="XM_015739359.2"/>
</dbReference>
<reference evidence="3" key="1">
    <citation type="submission" date="2025-08" db="UniProtKB">
        <authorList>
            <consortium name="RefSeq"/>
        </authorList>
    </citation>
    <scope>IDENTIFICATION</scope>
</reference>
<sequence length="180" mass="21674">MSFSEVEFFKNNNMCQAIISAMRGAYAEMYELTDMWREANEKLIVQEREFGIANSEVNDFKEDSSQLRTIRHQVQRLEWKMDQTKNLLLDWQSSGKMERLRTEQRNVEQEAERQSENLYMERRNDCMNAVRNSLERKVRLEQDNFERNAVRAQQRQKDMIILLRSATLLQNYISDLRARH</sequence>
<gene>
    <name evidence="3" type="primary">LOC107267521</name>
</gene>
<organism evidence="2 3">
    <name type="scientific">Cephus cinctus</name>
    <name type="common">Wheat stem sawfly</name>
    <dbReference type="NCBI Taxonomy" id="211228"/>
    <lineage>
        <taxon>Eukaryota</taxon>
        <taxon>Metazoa</taxon>
        <taxon>Ecdysozoa</taxon>
        <taxon>Arthropoda</taxon>
        <taxon>Hexapoda</taxon>
        <taxon>Insecta</taxon>
        <taxon>Pterygota</taxon>
        <taxon>Neoptera</taxon>
        <taxon>Endopterygota</taxon>
        <taxon>Hymenoptera</taxon>
        <taxon>Cephoidea</taxon>
        <taxon>Cephidae</taxon>
        <taxon>Cephus</taxon>
    </lineage>
</organism>
<protein>
    <submittedName>
        <fullName evidence="3">Uncharacterized protein LOC107267521</fullName>
    </submittedName>
</protein>
<name>A0AAJ7BUP4_CEPCN</name>
<dbReference type="KEGG" id="ccin:107267521"/>
<evidence type="ECO:0000313" key="3">
    <source>
        <dbReference type="RefSeq" id="XP_015594845.2"/>
    </source>
</evidence>